<dbReference type="InterPro" id="IPR004089">
    <property type="entry name" value="MCPsignal_dom"/>
</dbReference>
<dbReference type="AlphaFoldDB" id="Q1N6H7"/>
<dbReference type="SUPFAM" id="SSF58104">
    <property type="entry name" value="Methyl-accepting chemotaxis protein (MCP) signaling domain"/>
    <property type="match status" value="1"/>
</dbReference>
<evidence type="ECO:0000313" key="11">
    <source>
        <dbReference type="EMBL" id="EAT13615.1"/>
    </source>
</evidence>
<dbReference type="FunFam" id="1.10.287.950:FF:000001">
    <property type="entry name" value="Methyl-accepting chemotaxis sensory transducer"/>
    <property type="match status" value="1"/>
</dbReference>
<dbReference type="InterPro" id="IPR003660">
    <property type="entry name" value="HAMP_dom"/>
</dbReference>
<dbReference type="InterPro" id="IPR024478">
    <property type="entry name" value="HlyB_4HB_MCP"/>
</dbReference>
<dbReference type="InterPro" id="IPR004090">
    <property type="entry name" value="Chemotax_Me-accpt_rcpt"/>
</dbReference>
<organism evidence="11 12">
    <name type="scientific">Bermanella marisrubri</name>
    <dbReference type="NCBI Taxonomy" id="207949"/>
    <lineage>
        <taxon>Bacteria</taxon>
        <taxon>Pseudomonadati</taxon>
        <taxon>Pseudomonadota</taxon>
        <taxon>Gammaproteobacteria</taxon>
        <taxon>Oceanospirillales</taxon>
        <taxon>Oceanospirillaceae</taxon>
        <taxon>Bermanella</taxon>
    </lineage>
</organism>
<dbReference type="STRING" id="207949.RED65_09494"/>
<dbReference type="SMART" id="SM00304">
    <property type="entry name" value="HAMP"/>
    <property type="match status" value="1"/>
</dbReference>
<dbReference type="Proteomes" id="UP000004263">
    <property type="component" value="Unassembled WGS sequence"/>
</dbReference>
<keyword evidence="5 7" id="KW-0807">Transducer</keyword>
<keyword evidence="12" id="KW-1185">Reference proteome</keyword>
<feature type="domain" description="Methyl-accepting transducer" evidence="9">
    <location>
        <begin position="270"/>
        <end position="506"/>
    </location>
</feature>
<dbReference type="Pfam" id="PF00015">
    <property type="entry name" value="MCPsignal"/>
    <property type="match status" value="1"/>
</dbReference>
<dbReference type="PRINTS" id="PR00260">
    <property type="entry name" value="CHEMTRNSDUCR"/>
</dbReference>
<evidence type="ECO:0000256" key="4">
    <source>
        <dbReference type="ARBA" id="ARBA00023136"/>
    </source>
</evidence>
<accession>Q1N6H7</accession>
<comment type="similarity">
    <text evidence="6">Belongs to the methyl-accepting chemotaxis (MCP) protein family.</text>
</comment>
<evidence type="ECO:0000313" key="12">
    <source>
        <dbReference type="Proteomes" id="UP000004263"/>
    </source>
</evidence>
<dbReference type="SMART" id="SM00283">
    <property type="entry name" value="MA"/>
    <property type="match status" value="1"/>
</dbReference>
<dbReference type="GO" id="GO:0016020">
    <property type="term" value="C:membrane"/>
    <property type="evidence" value="ECO:0007669"/>
    <property type="project" value="UniProtKB-SubCell"/>
</dbReference>
<keyword evidence="2 8" id="KW-0812">Transmembrane</keyword>
<comment type="subcellular location">
    <subcellularLocation>
        <location evidence="1">Membrane</location>
        <topology evidence="1">Multi-pass membrane protein</topology>
    </subcellularLocation>
</comment>
<evidence type="ECO:0000256" key="8">
    <source>
        <dbReference type="SAM" id="Phobius"/>
    </source>
</evidence>
<dbReference type="HOGENOM" id="CLU_000445_107_27_6"/>
<keyword evidence="3 8" id="KW-1133">Transmembrane helix</keyword>
<evidence type="ECO:0000256" key="7">
    <source>
        <dbReference type="PROSITE-ProRule" id="PRU00284"/>
    </source>
</evidence>
<evidence type="ECO:0000259" key="10">
    <source>
        <dbReference type="PROSITE" id="PS50885"/>
    </source>
</evidence>
<feature type="transmembrane region" description="Helical" evidence="8">
    <location>
        <begin position="12"/>
        <end position="32"/>
    </location>
</feature>
<dbReference type="GO" id="GO:0006935">
    <property type="term" value="P:chemotaxis"/>
    <property type="evidence" value="ECO:0007669"/>
    <property type="project" value="InterPro"/>
</dbReference>
<protein>
    <submittedName>
        <fullName evidence="11">Probable chemotaxis transducer</fullName>
    </submittedName>
</protein>
<dbReference type="CDD" id="cd06225">
    <property type="entry name" value="HAMP"/>
    <property type="match status" value="1"/>
</dbReference>
<gene>
    <name evidence="11" type="ORF">RED65_09494</name>
</gene>
<dbReference type="EMBL" id="AAQH01000001">
    <property type="protein sequence ID" value="EAT13615.1"/>
    <property type="molecule type" value="Genomic_DNA"/>
</dbReference>
<dbReference type="Pfam" id="PF00672">
    <property type="entry name" value="HAMP"/>
    <property type="match status" value="1"/>
</dbReference>
<dbReference type="GO" id="GO:0007165">
    <property type="term" value="P:signal transduction"/>
    <property type="evidence" value="ECO:0007669"/>
    <property type="project" value="UniProtKB-KW"/>
</dbReference>
<feature type="transmembrane region" description="Helical" evidence="8">
    <location>
        <begin position="187"/>
        <end position="209"/>
    </location>
</feature>
<dbReference type="Pfam" id="PF12729">
    <property type="entry name" value="4HB_MCP_1"/>
    <property type="match status" value="1"/>
</dbReference>
<dbReference type="GO" id="GO:0004888">
    <property type="term" value="F:transmembrane signaling receptor activity"/>
    <property type="evidence" value="ECO:0007669"/>
    <property type="project" value="InterPro"/>
</dbReference>
<dbReference type="Gene3D" id="1.10.287.950">
    <property type="entry name" value="Methyl-accepting chemotaxis protein"/>
    <property type="match status" value="1"/>
</dbReference>
<dbReference type="RefSeq" id="WP_007017036.1">
    <property type="nucleotide sequence ID" value="NZ_CH724113.1"/>
</dbReference>
<dbReference type="PANTHER" id="PTHR32089">
    <property type="entry name" value="METHYL-ACCEPTING CHEMOTAXIS PROTEIN MCPB"/>
    <property type="match status" value="1"/>
</dbReference>
<reference evidence="11 12" key="1">
    <citation type="submission" date="2006-03" db="EMBL/GenBank/DDBJ databases">
        <authorList>
            <person name="Pinhassi J."/>
            <person name="Pedros-Alio C."/>
            <person name="Ferriera S."/>
            <person name="Johnson J."/>
            <person name="Kravitz S."/>
            <person name="Halpern A."/>
            <person name="Remington K."/>
            <person name="Beeson K."/>
            <person name="Tran B."/>
            <person name="Rogers Y.-H."/>
            <person name="Friedman R."/>
            <person name="Venter J.C."/>
        </authorList>
    </citation>
    <scope>NUCLEOTIDE SEQUENCE [LARGE SCALE GENOMIC DNA]</scope>
    <source>
        <strain evidence="11 12">RED65</strain>
    </source>
</reference>
<evidence type="ECO:0000256" key="1">
    <source>
        <dbReference type="ARBA" id="ARBA00004141"/>
    </source>
</evidence>
<dbReference type="CDD" id="cd11386">
    <property type="entry name" value="MCP_signal"/>
    <property type="match status" value="1"/>
</dbReference>
<sequence length="543" mass="59013">MKWADLGLRKKLIVPIAVLGALLLAVSSLLMLTTEKLVSDFSSINENYIPAIELVLNADRDLYQAQIAERSMAMGASIEQFRGTHKENLDQVANRIAQISRMEVNQESRGLANEFLQEFGEWRPKSEGLVTDLSEGTITQAQAKKASLTYLDQEFEGIRDTLDKLGDKLGKKASSLQRKSLETKSIVMFKAAMLVLLALAVTVAIAVFFPRIIVRPLIRVTSVLDELASGKGDLTKRLPVTGKDEVGSMATSFNHFMGGLNGLIKQTQNVSQEVEHAGQDLASGVASVKDVSDQYVHSMDMVSTANQEMGAAIQEVSSNSQQVSSDAKEADALIKQVATEYQRAMQEIRNLAKGVQDSADIIQELEKQTTNIESMLGVIQGIAEQTNLLALNAAIEAARAGEQGRGFAVVADEVRSLAGRTQETTSDINDIIEKLRNGVERAVESMEQGGQTADRTVEQSLKSRDDIENVSQVLISMTDRILQIASAIEEQTSVIDEINGNLSQAKELSESGRQGTSIIGSAVDGLNKQAKILRDRTGSFKVD</sequence>
<comment type="caution">
    <text evidence="11">The sequence shown here is derived from an EMBL/GenBank/DDBJ whole genome shotgun (WGS) entry which is preliminary data.</text>
</comment>
<keyword evidence="4 8" id="KW-0472">Membrane</keyword>
<evidence type="ECO:0000259" key="9">
    <source>
        <dbReference type="PROSITE" id="PS50111"/>
    </source>
</evidence>
<evidence type="ECO:0000256" key="2">
    <source>
        <dbReference type="ARBA" id="ARBA00022692"/>
    </source>
</evidence>
<evidence type="ECO:0000256" key="6">
    <source>
        <dbReference type="ARBA" id="ARBA00029447"/>
    </source>
</evidence>
<dbReference type="PROSITE" id="PS50111">
    <property type="entry name" value="CHEMOTAXIS_TRANSDUC_2"/>
    <property type="match status" value="1"/>
</dbReference>
<dbReference type="PANTHER" id="PTHR32089:SF119">
    <property type="entry name" value="METHYL-ACCEPTING CHEMOTAXIS PROTEIN CTPL"/>
    <property type="match status" value="1"/>
</dbReference>
<feature type="domain" description="HAMP" evidence="10">
    <location>
        <begin position="211"/>
        <end position="265"/>
    </location>
</feature>
<dbReference type="PROSITE" id="PS50885">
    <property type="entry name" value="HAMP"/>
    <property type="match status" value="1"/>
</dbReference>
<evidence type="ECO:0000256" key="5">
    <source>
        <dbReference type="ARBA" id="ARBA00023224"/>
    </source>
</evidence>
<evidence type="ECO:0000256" key="3">
    <source>
        <dbReference type="ARBA" id="ARBA00022989"/>
    </source>
</evidence>
<proteinExistence type="inferred from homology"/>
<name>Q1N6H7_9GAMM</name>